<accession>X1K553</accession>
<dbReference type="EMBL" id="BARU01046514">
    <property type="protein sequence ID" value="GAI02152.1"/>
    <property type="molecule type" value="Genomic_DNA"/>
</dbReference>
<gene>
    <name evidence="1" type="ORF">S03H2_70133</name>
</gene>
<sequence>QYPNIEKDICAECSYDFGEQLINGYYGAD</sequence>
<comment type="caution">
    <text evidence="1">The sequence shown here is derived from an EMBL/GenBank/DDBJ whole genome shotgun (WGS) entry which is preliminary data.</text>
</comment>
<name>X1K553_9ZZZZ</name>
<dbReference type="AlphaFoldDB" id="X1K553"/>
<feature type="non-terminal residue" evidence="1">
    <location>
        <position position="1"/>
    </location>
</feature>
<protein>
    <submittedName>
        <fullName evidence="1">Uncharacterized protein</fullName>
    </submittedName>
</protein>
<evidence type="ECO:0000313" key="1">
    <source>
        <dbReference type="EMBL" id="GAI02152.1"/>
    </source>
</evidence>
<organism evidence="1">
    <name type="scientific">marine sediment metagenome</name>
    <dbReference type="NCBI Taxonomy" id="412755"/>
    <lineage>
        <taxon>unclassified sequences</taxon>
        <taxon>metagenomes</taxon>
        <taxon>ecological metagenomes</taxon>
    </lineage>
</organism>
<reference evidence="1" key="1">
    <citation type="journal article" date="2014" name="Front. Microbiol.">
        <title>High frequency of phylogenetically diverse reductive dehalogenase-homologous genes in deep subseafloor sedimentary metagenomes.</title>
        <authorList>
            <person name="Kawai M."/>
            <person name="Futagami T."/>
            <person name="Toyoda A."/>
            <person name="Takaki Y."/>
            <person name="Nishi S."/>
            <person name="Hori S."/>
            <person name="Arai W."/>
            <person name="Tsubouchi T."/>
            <person name="Morono Y."/>
            <person name="Uchiyama I."/>
            <person name="Ito T."/>
            <person name="Fujiyama A."/>
            <person name="Inagaki F."/>
            <person name="Takami H."/>
        </authorList>
    </citation>
    <scope>NUCLEOTIDE SEQUENCE</scope>
    <source>
        <strain evidence="1">Expedition CK06-06</strain>
    </source>
</reference>
<proteinExistence type="predicted"/>